<feature type="domain" description="WSC" evidence="9">
    <location>
        <begin position="461"/>
        <end position="553"/>
    </location>
</feature>
<feature type="domain" description="WSC" evidence="9">
    <location>
        <begin position="619"/>
        <end position="712"/>
    </location>
</feature>
<feature type="chain" id="PRO_5003290598" description="WSC domain-containing protein" evidence="8">
    <location>
        <begin position="23"/>
        <end position="947"/>
    </location>
</feature>
<evidence type="ECO:0000256" key="1">
    <source>
        <dbReference type="ARBA" id="ARBA00004167"/>
    </source>
</evidence>
<dbReference type="SMART" id="SM00321">
    <property type="entry name" value="WSC"/>
    <property type="match status" value="3"/>
</dbReference>
<feature type="region of interest" description="Disordered" evidence="7">
    <location>
        <begin position="746"/>
        <end position="771"/>
    </location>
</feature>
<comment type="subcellular location">
    <subcellularLocation>
        <location evidence="1">Membrane</location>
        <topology evidence="1">Single-pass membrane protein</topology>
    </subcellularLocation>
</comment>
<feature type="compositionally biased region" description="Pro residues" evidence="7">
    <location>
        <begin position="588"/>
        <end position="611"/>
    </location>
</feature>
<keyword evidence="3 8" id="KW-0732">Signal</keyword>
<dbReference type="STRING" id="946362.F2UES9"/>
<keyword evidence="2" id="KW-0812">Transmembrane</keyword>
<evidence type="ECO:0000256" key="4">
    <source>
        <dbReference type="ARBA" id="ARBA00022989"/>
    </source>
</evidence>
<evidence type="ECO:0000256" key="2">
    <source>
        <dbReference type="ARBA" id="ARBA00022692"/>
    </source>
</evidence>
<evidence type="ECO:0000256" key="7">
    <source>
        <dbReference type="SAM" id="MobiDB-lite"/>
    </source>
</evidence>
<dbReference type="KEGG" id="sre:PTSG_06784"/>
<accession>F2UES9</accession>
<evidence type="ECO:0000256" key="3">
    <source>
        <dbReference type="ARBA" id="ARBA00022729"/>
    </source>
</evidence>
<dbReference type="InterPro" id="IPR051836">
    <property type="entry name" value="Kremen_rcpt"/>
</dbReference>
<evidence type="ECO:0000256" key="5">
    <source>
        <dbReference type="ARBA" id="ARBA00023136"/>
    </source>
</evidence>
<protein>
    <recommendedName>
        <fullName evidence="9">WSC domain-containing protein</fullName>
    </recommendedName>
</protein>
<feature type="domain" description="WSC" evidence="9">
    <location>
        <begin position="777"/>
        <end position="869"/>
    </location>
</feature>
<evidence type="ECO:0000313" key="10">
    <source>
        <dbReference type="EMBL" id="EGD75129.1"/>
    </source>
</evidence>
<sequence>MATPVWMMLSTLLLLLAASDNAAVLAGQPECTIIKDYGCFVDTLKPRTLPQKADNAYSYKECAANCFSLGFTGTAGAEGGEECWCSNESGPVGGSAPQSECDKTCRDDSTQECGGLSRLSQFSFKCTSGQKFYSCSGGKCVEDPQGPWSHPNCNGQCKAPPPPPTTTTTATPYTTPHPRTTAQPLTCEIVNDYGCFVDTLKPRTLPQKADNAYSYKECAANCFSLGFTGTAGAEGGEECWCSNESGPFSFKCTSGQKFYSCSGGKCVEDPQGPWSHPNCNGQCKAPPPPPTTTTTATPYTTPHPRTTAQPLTCEIVNDYGCFVDTLKPRTLPQKADNAYSYQECAANCYVLGYIGTAGIENGEECWCSSESSSVGDIAPQCRKCVEDPQGPWSDPNCNGACTVPTPFPPPITTTTTSTTPHTTTTVPTNTTTTTTTSTTATTTAPHTPTHAPTPQSLTCEIVNDYGCYVDTLKPRTLPYKTDNAYSLKECAARCYELGHIGTAGVENGEECWCSDASGPVGATAPKSKCDKTCWDDNTQKCGGLSRLSEFSFKCTSGQQFYSCAGGKCVEDPQGPWSDSNCGGACTAPPSPPSPPGPSPPAPPGPSPPSTTPEPLTCKIVNDYGCHVDTKTPRTLPQKAGFASSHQECAANCYRLGFTGTAGVEKGEHCWCSDEFGPVGAAAATSECDRRCQDRPSSQRCGGNSRLSEFAFQCTPGRKFYSCAASYCVEDPHGPWSDPDCGGACKAPSPTPPPPPTTTTTPVPTTPSPPSPSMHCTILMDFGCFKETFTPRTLPHYAGPVKSTVECASACFDLKFNGTAGVENGTQCWCSDTYAPLGPPLPSASCSKRCKGDRAHHCGGPASINEFAFKCSSKQFHYSCSLGRCVADPTGPFITSDCNGKCNAAVAAAPLRSQPRFTCRGRQCVEDADGEYASFNCDHACDPTFLET</sequence>
<dbReference type="PROSITE" id="PS51212">
    <property type="entry name" value="WSC"/>
    <property type="match status" value="4"/>
</dbReference>
<evidence type="ECO:0000259" key="9">
    <source>
        <dbReference type="PROSITE" id="PS51212"/>
    </source>
</evidence>
<proteinExistence type="predicted"/>
<keyword evidence="11" id="KW-1185">Reference proteome</keyword>
<dbReference type="InterPro" id="IPR002889">
    <property type="entry name" value="WSC_carb-bd"/>
</dbReference>
<feature type="region of interest" description="Disordered" evidence="7">
    <location>
        <begin position="587"/>
        <end position="613"/>
    </location>
</feature>
<keyword evidence="5" id="KW-0472">Membrane</keyword>
<keyword evidence="6" id="KW-0325">Glycoprotein</keyword>
<dbReference type="OrthoDB" id="5985073at2759"/>
<keyword evidence="4" id="KW-1133">Transmembrane helix</keyword>
<dbReference type="Proteomes" id="UP000007799">
    <property type="component" value="Unassembled WGS sequence"/>
</dbReference>
<reference evidence="10" key="1">
    <citation type="submission" date="2009-08" db="EMBL/GenBank/DDBJ databases">
        <title>Annotation of Salpingoeca rosetta.</title>
        <authorList>
            <consortium name="The Broad Institute Genome Sequencing Platform"/>
            <person name="Russ C."/>
            <person name="Cuomo C."/>
            <person name="Burger G."/>
            <person name="Gray M.W."/>
            <person name="Holland P.W.H."/>
            <person name="King N."/>
            <person name="Lang F.B.F."/>
            <person name="Roger A.J."/>
            <person name="Ruiz-Trillo I."/>
            <person name="Young S.K."/>
            <person name="Zeng Q."/>
            <person name="Gargeya S."/>
            <person name="Alvarado L."/>
            <person name="Berlin A."/>
            <person name="Chapman S.B."/>
            <person name="Chen Z."/>
            <person name="Freedman E."/>
            <person name="Gellesch M."/>
            <person name="Goldberg J."/>
            <person name="Griggs A."/>
            <person name="Gujja S."/>
            <person name="Heilman E."/>
            <person name="Heiman D."/>
            <person name="Howarth C."/>
            <person name="Mehta T."/>
            <person name="Neiman D."/>
            <person name="Pearson M."/>
            <person name="Roberts A."/>
            <person name="Saif S."/>
            <person name="Shea T."/>
            <person name="Shenoy N."/>
            <person name="Sisk P."/>
            <person name="Stolte C."/>
            <person name="Sykes S."/>
            <person name="White J."/>
            <person name="Yandava C."/>
            <person name="Haas B."/>
            <person name="Nusbaum C."/>
            <person name="Birren B."/>
        </authorList>
    </citation>
    <scope>NUCLEOTIDE SEQUENCE [LARGE SCALE GENOMIC DNA]</scope>
    <source>
        <strain evidence="10">ATCC 50818</strain>
    </source>
</reference>
<gene>
    <name evidence="10" type="ORF">PTSG_06784</name>
</gene>
<feature type="domain" description="WSC" evidence="9">
    <location>
        <begin position="33"/>
        <end position="125"/>
    </location>
</feature>
<evidence type="ECO:0000256" key="6">
    <source>
        <dbReference type="ARBA" id="ARBA00023180"/>
    </source>
</evidence>
<feature type="signal peptide" evidence="8">
    <location>
        <begin position="1"/>
        <end position="22"/>
    </location>
</feature>
<evidence type="ECO:0000256" key="8">
    <source>
        <dbReference type="SAM" id="SignalP"/>
    </source>
</evidence>
<dbReference type="GeneID" id="16072741"/>
<dbReference type="EMBL" id="GL832971">
    <property type="protein sequence ID" value="EGD75129.1"/>
    <property type="molecule type" value="Genomic_DNA"/>
</dbReference>
<dbReference type="RefSeq" id="XP_004992182.1">
    <property type="nucleotide sequence ID" value="XM_004992125.1"/>
</dbReference>
<dbReference type="PANTHER" id="PTHR24269">
    <property type="entry name" value="KREMEN PROTEIN"/>
    <property type="match status" value="1"/>
</dbReference>
<dbReference type="GO" id="GO:0005886">
    <property type="term" value="C:plasma membrane"/>
    <property type="evidence" value="ECO:0007669"/>
    <property type="project" value="TreeGrafter"/>
</dbReference>
<dbReference type="AlphaFoldDB" id="F2UES9"/>
<evidence type="ECO:0000313" key="11">
    <source>
        <dbReference type="Proteomes" id="UP000007799"/>
    </source>
</evidence>
<dbReference type="InParanoid" id="F2UES9"/>
<dbReference type="Pfam" id="PF01822">
    <property type="entry name" value="WSC"/>
    <property type="match status" value="4"/>
</dbReference>
<organism evidence="11">
    <name type="scientific">Salpingoeca rosetta (strain ATCC 50818 / BSB-021)</name>
    <dbReference type="NCBI Taxonomy" id="946362"/>
    <lineage>
        <taxon>Eukaryota</taxon>
        <taxon>Choanoflagellata</taxon>
        <taxon>Craspedida</taxon>
        <taxon>Salpingoecidae</taxon>
        <taxon>Salpingoeca</taxon>
    </lineage>
</organism>
<name>F2UES9_SALR5</name>
<feature type="region of interest" description="Disordered" evidence="7">
    <location>
        <begin position="412"/>
        <end position="452"/>
    </location>
</feature>
<dbReference type="PANTHER" id="PTHR24269:SF16">
    <property type="entry name" value="PROTEIN SLG1"/>
    <property type="match status" value="1"/>
</dbReference>